<dbReference type="Pfam" id="PF02458">
    <property type="entry name" value="Transferase"/>
    <property type="match status" value="2"/>
</dbReference>
<dbReference type="GO" id="GO:0016747">
    <property type="term" value="F:acyltransferase activity, transferring groups other than amino-acyl groups"/>
    <property type="evidence" value="ECO:0007669"/>
    <property type="project" value="UniProtKB-ARBA"/>
</dbReference>
<dbReference type="Proteomes" id="UP001190926">
    <property type="component" value="Unassembled WGS sequence"/>
</dbReference>
<gene>
    <name evidence="3" type="ORF">C2S53_008677</name>
</gene>
<reference evidence="3 4" key="1">
    <citation type="journal article" date="2021" name="Nat. Commun.">
        <title>Incipient diploidization of the medicinal plant Perilla within 10,000 years.</title>
        <authorList>
            <person name="Zhang Y."/>
            <person name="Shen Q."/>
            <person name="Leng L."/>
            <person name="Zhang D."/>
            <person name="Chen S."/>
            <person name="Shi Y."/>
            <person name="Ning Z."/>
            <person name="Chen S."/>
        </authorList>
    </citation>
    <scope>NUCLEOTIDE SEQUENCE [LARGE SCALE GENOMIC DNA]</scope>
    <source>
        <strain evidence="4">cv. PC099</strain>
    </source>
</reference>
<evidence type="ECO:0000313" key="4">
    <source>
        <dbReference type="Proteomes" id="UP001190926"/>
    </source>
</evidence>
<keyword evidence="4" id="KW-1185">Reference proteome</keyword>
<dbReference type="EMBL" id="SDAM02000179">
    <property type="protein sequence ID" value="KAH6825131.1"/>
    <property type="molecule type" value="Genomic_DNA"/>
</dbReference>
<sequence>MPFIRHISGDSVSLTIAQSDEDFNYFAGNHQRVADEFYAFVPELPPSRIFPDSVIFPVIAIQITLFPGQGFCIGITNLHAVSDESSTINFVKSWALVNRFEEKAEAASAEKMNDYDDEEPVHFSFAADCRERLNPPLPESYFGNCLVFVIAECRRGLLKKKDGFLIAAEIIGKEIRRVMHSDKGVLETADWPLDFGKSSIKCVVSVAGSPRFDVYEADFGWGKAKKQEF</sequence>
<dbReference type="Gene3D" id="3.30.559.10">
    <property type="entry name" value="Chloramphenicol acetyltransferase-like domain"/>
    <property type="match status" value="1"/>
</dbReference>
<dbReference type="InterPro" id="IPR051504">
    <property type="entry name" value="Plant_metabolite_acyltrans"/>
</dbReference>
<evidence type="ECO:0000256" key="1">
    <source>
        <dbReference type="ARBA" id="ARBA00022679"/>
    </source>
</evidence>
<dbReference type="PANTHER" id="PTHR31625">
    <property type="match status" value="1"/>
</dbReference>
<feature type="non-terminal residue" evidence="3">
    <location>
        <position position="229"/>
    </location>
</feature>
<keyword evidence="2" id="KW-0012">Acyltransferase</keyword>
<proteinExistence type="predicted"/>
<organism evidence="3 4">
    <name type="scientific">Perilla frutescens var. hirtella</name>
    <name type="common">Perilla citriodora</name>
    <name type="synonym">Perilla setoyensis</name>
    <dbReference type="NCBI Taxonomy" id="608512"/>
    <lineage>
        <taxon>Eukaryota</taxon>
        <taxon>Viridiplantae</taxon>
        <taxon>Streptophyta</taxon>
        <taxon>Embryophyta</taxon>
        <taxon>Tracheophyta</taxon>
        <taxon>Spermatophyta</taxon>
        <taxon>Magnoliopsida</taxon>
        <taxon>eudicotyledons</taxon>
        <taxon>Gunneridae</taxon>
        <taxon>Pentapetalae</taxon>
        <taxon>asterids</taxon>
        <taxon>lamiids</taxon>
        <taxon>Lamiales</taxon>
        <taxon>Lamiaceae</taxon>
        <taxon>Nepetoideae</taxon>
        <taxon>Elsholtzieae</taxon>
        <taxon>Perilla</taxon>
    </lineage>
</organism>
<evidence type="ECO:0000256" key="2">
    <source>
        <dbReference type="ARBA" id="ARBA00023315"/>
    </source>
</evidence>
<comment type="caution">
    <text evidence="3">The sequence shown here is derived from an EMBL/GenBank/DDBJ whole genome shotgun (WGS) entry which is preliminary data.</text>
</comment>
<dbReference type="AlphaFoldDB" id="A0AAD4P3S2"/>
<dbReference type="InterPro" id="IPR023213">
    <property type="entry name" value="CAT-like_dom_sf"/>
</dbReference>
<evidence type="ECO:0000313" key="3">
    <source>
        <dbReference type="EMBL" id="KAH6825131.1"/>
    </source>
</evidence>
<name>A0AAD4P3S2_PERFH</name>
<keyword evidence="1" id="KW-0808">Transferase</keyword>
<accession>A0AAD4P3S2</accession>
<protein>
    <submittedName>
        <fullName evidence="3">Uncharacterized protein</fullName>
    </submittedName>
</protein>